<evidence type="ECO:0000313" key="2">
    <source>
        <dbReference type="Proteomes" id="UP000467700"/>
    </source>
</evidence>
<evidence type="ECO:0008006" key="3">
    <source>
        <dbReference type="Google" id="ProtNLM"/>
    </source>
</evidence>
<evidence type="ECO:0000313" key="1">
    <source>
        <dbReference type="EMBL" id="CAA7265037.1"/>
    </source>
</evidence>
<sequence length="561" mass="63454">MSLSSRHFCIGLEMEPTREKNEAMPSGLFSKATSRQLISSSPYLPSRECRLANDTPCQPCRALQLHVGPQCNSMAHIEELRTLRSDVNQVHDPFVRHLPLEIACDIFAMCCLPDPDKPPYTKFEMSAPLMLGAVCRTWRRTVCATPCLWNVLFFDLWFEGCDTIARKELLAEWLLRSGRLPLHITIGTNKVIPEVEEEALFPLVDVLNAYADRWRTLKACAAFPGVLARLRGDPIPLGGEGILDLDLELHDADEMWPLVINLTSITPHLRKLRVHLVEIGSLKISYDFLTHLTAEYLNEDDCAEIMRCAPLLIVCKFRFMLESGGFEDAQQRVVVCHNLQKLVIEEHIHAQLASFFRRIQLPRLEELTISTSDRRVRHQILDLAAFFARSPCPLEALTLGDVESAAQDIRKMLAQVPTLKRLSLSARQESNWSVAYALYSLAGRFQPVTVDDHLEFYASLVPHLESLTCSANLKTFSYDILPKMFGIKAGQHGHTEIQASLRNLVLFLDDDKIDVMDRDTLLRCLRLCRAGVRIEINPDVLLDSALHHNISMDSDSILPSI</sequence>
<dbReference type="OrthoDB" id="2981824at2759"/>
<name>A0A8S0WL36_CYCAE</name>
<reference evidence="1 2" key="1">
    <citation type="submission" date="2020-01" db="EMBL/GenBank/DDBJ databases">
        <authorList>
            <person name="Gupta K D."/>
        </authorList>
    </citation>
    <scope>NUCLEOTIDE SEQUENCE [LARGE SCALE GENOMIC DNA]</scope>
</reference>
<dbReference type="EMBL" id="CACVBS010000046">
    <property type="protein sequence ID" value="CAA7265037.1"/>
    <property type="molecule type" value="Genomic_DNA"/>
</dbReference>
<dbReference type="InterPro" id="IPR032675">
    <property type="entry name" value="LRR_dom_sf"/>
</dbReference>
<dbReference type="Gene3D" id="3.80.10.10">
    <property type="entry name" value="Ribonuclease Inhibitor"/>
    <property type="match status" value="1"/>
</dbReference>
<protein>
    <recommendedName>
        <fullName evidence="3">F-box domain-containing protein</fullName>
    </recommendedName>
</protein>
<comment type="caution">
    <text evidence="1">The sequence shown here is derived from an EMBL/GenBank/DDBJ whole genome shotgun (WGS) entry which is preliminary data.</text>
</comment>
<dbReference type="AlphaFoldDB" id="A0A8S0WL36"/>
<organism evidence="1 2">
    <name type="scientific">Cyclocybe aegerita</name>
    <name type="common">Black poplar mushroom</name>
    <name type="synonym">Agrocybe aegerita</name>
    <dbReference type="NCBI Taxonomy" id="1973307"/>
    <lineage>
        <taxon>Eukaryota</taxon>
        <taxon>Fungi</taxon>
        <taxon>Dikarya</taxon>
        <taxon>Basidiomycota</taxon>
        <taxon>Agaricomycotina</taxon>
        <taxon>Agaricomycetes</taxon>
        <taxon>Agaricomycetidae</taxon>
        <taxon>Agaricales</taxon>
        <taxon>Agaricineae</taxon>
        <taxon>Bolbitiaceae</taxon>
        <taxon>Cyclocybe</taxon>
    </lineage>
</organism>
<dbReference type="Proteomes" id="UP000467700">
    <property type="component" value="Unassembled WGS sequence"/>
</dbReference>
<proteinExistence type="predicted"/>
<accession>A0A8S0WL36</accession>
<gene>
    <name evidence="1" type="ORF">AAE3_LOCUS7073</name>
</gene>
<keyword evidence="2" id="KW-1185">Reference proteome</keyword>
<dbReference type="SUPFAM" id="SSF52047">
    <property type="entry name" value="RNI-like"/>
    <property type="match status" value="1"/>
</dbReference>